<evidence type="ECO:0000313" key="3">
    <source>
        <dbReference type="Proteomes" id="UP000059680"/>
    </source>
</evidence>
<keyword evidence="3" id="KW-1185">Reference proteome</keyword>
<accession>A0A0P0W4F0</accession>
<keyword evidence="1" id="KW-0732">Signal</keyword>
<organism evidence="2 3">
    <name type="scientific">Oryza sativa subsp. japonica</name>
    <name type="common">Rice</name>
    <dbReference type="NCBI Taxonomy" id="39947"/>
    <lineage>
        <taxon>Eukaryota</taxon>
        <taxon>Viridiplantae</taxon>
        <taxon>Streptophyta</taxon>
        <taxon>Embryophyta</taxon>
        <taxon>Tracheophyta</taxon>
        <taxon>Spermatophyta</taxon>
        <taxon>Magnoliopsida</taxon>
        <taxon>Liliopsida</taxon>
        <taxon>Poales</taxon>
        <taxon>Poaceae</taxon>
        <taxon>BOP clade</taxon>
        <taxon>Oryzoideae</taxon>
        <taxon>Oryzeae</taxon>
        <taxon>Oryzinae</taxon>
        <taxon>Oryza</taxon>
        <taxon>Oryza sativa</taxon>
    </lineage>
</organism>
<reference evidence="2 3" key="2">
    <citation type="journal article" date="2013" name="Plant Cell Physiol.">
        <title>Rice Annotation Project Database (RAP-DB): an integrative and interactive database for rice genomics.</title>
        <authorList>
            <person name="Sakai H."/>
            <person name="Lee S.S."/>
            <person name="Tanaka T."/>
            <person name="Numa H."/>
            <person name="Kim J."/>
            <person name="Kawahara Y."/>
            <person name="Wakimoto H."/>
            <person name="Yang C.C."/>
            <person name="Iwamoto M."/>
            <person name="Abe T."/>
            <person name="Yamada Y."/>
            <person name="Muto A."/>
            <person name="Inokuchi H."/>
            <person name="Ikemura T."/>
            <person name="Matsumoto T."/>
            <person name="Sasaki T."/>
            <person name="Itoh T."/>
        </authorList>
    </citation>
    <scope>NUCLEOTIDE SEQUENCE [LARGE SCALE GENOMIC DNA]</scope>
    <source>
        <strain evidence="3">cv. Nipponbare</strain>
    </source>
</reference>
<dbReference type="PaxDb" id="39947-A0A0P0W4F0"/>
<proteinExistence type="predicted"/>
<reference evidence="3" key="1">
    <citation type="journal article" date="2005" name="Nature">
        <title>The map-based sequence of the rice genome.</title>
        <authorList>
            <consortium name="International rice genome sequencing project (IRGSP)"/>
            <person name="Matsumoto T."/>
            <person name="Wu J."/>
            <person name="Kanamori H."/>
            <person name="Katayose Y."/>
            <person name="Fujisawa M."/>
            <person name="Namiki N."/>
            <person name="Mizuno H."/>
            <person name="Yamamoto K."/>
            <person name="Antonio B.A."/>
            <person name="Baba T."/>
            <person name="Sakata K."/>
            <person name="Nagamura Y."/>
            <person name="Aoki H."/>
            <person name="Arikawa K."/>
            <person name="Arita K."/>
            <person name="Bito T."/>
            <person name="Chiden Y."/>
            <person name="Fujitsuka N."/>
            <person name="Fukunaka R."/>
            <person name="Hamada M."/>
            <person name="Harada C."/>
            <person name="Hayashi A."/>
            <person name="Hijishita S."/>
            <person name="Honda M."/>
            <person name="Hosokawa S."/>
            <person name="Ichikawa Y."/>
            <person name="Idonuma A."/>
            <person name="Iijima M."/>
            <person name="Ikeda M."/>
            <person name="Ikeno M."/>
            <person name="Ito K."/>
            <person name="Ito S."/>
            <person name="Ito T."/>
            <person name="Ito Y."/>
            <person name="Ito Y."/>
            <person name="Iwabuchi A."/>
            <person name="Kamiya K."/>
            <person name="Karasawa W."/>
            <person name="Kurita K."/>
            <person name="Katagiri S."/>
            <person name="Kikuta A."/>
            <person name="Kobayashi H."/>
            <person name="Kobayashi N."/>
            <person name="Machita K."/>
            <person name="Maehara T."/>
            <person name="Masukawa M."/>
            <person name="Mizubayashi T."/>
            <person name="Mukai Y."/>
            <person name="Nagasaki H."/>
            <person name="Nagata Y."/>
            <person name="Naito S."/>
            <person name="Nakashima M."/>
            <person name="Nakama Y."/>
            <person name="Nakamichi Y."/>
            <person name="Nakamura M."/>
            <person name="Meguro A."/>
            <person name="Negishi M."/>
            <person name="Ohta I."/>
            <person name="Ohta T."/>
            <person name="Okamoto M."/>
            <person name="Ono N."/>
            <person name="Saji S."/>
            <person name="Sakaguchi M."/>
            <person name="Sakai K."/>
            <person name="Shibata M."/>
            <person name="Shimokawa T."/>
            <person name="Song J."/>
            <person name="Takazaki Y."/>
            <person name="Terasawa K."/>
            <person name="Tsugane M."/>
            <person name="Tsuji K."/>
            <person name="Ueda S."/>
            <person name="Waki K."/>
            <person name="Yamagata H."/>
            <person name="Yamamoto M."/>
            <person name="Yamamoto S."/>
            <person name="Yamane H."/>
            <person name="Yoshiki S."/>
            <person name="Yoshihara R."/>
            <person name="Yukawa K."/>
            <person name="Zhong H."/>
            <person name="Yano M."/>
            <person name="Yuan Q."/>
            <person name="Ouyang S."/>
            <person name="Liu J."/>
            <person name="Jones K.M."/>
            <person name="Gansberger K."/>
            <person name="Moffat K."/>
            <person name="Hill J."/>
            <person name="Bera J."/>
            <person name="Fadrosh D."/>
            <person name="Jin S."/>
            <person name="Johri S."/>
            <person name="Kim M."/>
            <person name="Overton L."/>
            <person name="Reardon M."/>
            <person name="Tsitrin T."/>
            <person name="Vuong H."/>
            <person name="Weaver B."/>
            <person name="Ciecko A."/>
            <person name="Tallon L."/>
            <person name="Jackson J."/>
            <person name="Pai G."/>
            <person name="Aken S.V."/>
            <person name="Utterback T."/>
            <person name="Reidmuller S."/>
            <person name="Feldblyum T."/>
            <person name="Hsiao J."/>
            <person name="Zismann V."/>
            <person name="Iobst S."/>
            <person name="de Vazeille A.R."/>
            <person name="Buell C.R."/>
            <person name="Ying K."/>
            <person name="Li Y."/>
            <person name="Lu T."/>
            <person name="Huang Y."/>
            <person name="Zhao Q."/>
            <person name="Feng Q."/>
            <person name="Zhang L."/>
            <person name="Zhu J."/>
            <person name="Weng Q."/>
            <person name="Mu J."/>
            <person name="Lu Y."/>
            <person name="Fan D."/>
            <person name="Liu Y."/>
            <person name="Guan J."/>
            <person name="Zhang Y."/>
            <person name="Yu S."/>
            <person name="Liu X."/>
            <person name="Zhang Y."/>
            <person name="Hong G."/>
            <person name="Han B."/>
            <person name="Choisne N."/>
            <person name="Demange N."/>
            <person name="Orjeda G."/>
            <person name="Samain S."/>
            <person name="Cattolico L."/>
            <person name="Pelletier E."/>
            <person name="Couloux A."/>
            <person name="Segurens B."/>
            <person name="Wincker P."/>
            <person name="D'Hont A."/>
            <person name="Scarpelli C."/>
            <person name="Weissenbach J."/>
            <person name="Salanoubat M."/>
            <person name="Quetier F."/>
            <person name="Yu Y."/>
            <person name="Kim H.R."/>
            <person name="Rambo T."/>
            <person name="Currie J."/>
            <person name="Collura K."/>
            <person name="Luo M."/>
            <person name="Yang T."/>
            <person name="Ammiraju J.S.S."/>
            <person name="Engler F."/>
            <person name="Soderlund C."/>
            <person name="Wing R.A."/>
            <person name="Palmer L.E."/>
            <person name="de la Bastide M."/>
            <person name="Spiegel L."/>
            <person name="Nascimento L."/>
            <person name="Zutavern T."/>
            <person name="O'Shaughnessy A."/>
            <person name="Dike S."/>
            <person name="Dedhia N."/>
            <person name="Preston R."/>
            <person name="Balija V."/>
            <person name="McCombie W.R."/>
            <person name="Chow T."/>
            <person name="Chen H."/>
            <person name="Chung M."/>
            <person name="Chen C."/>
            <person name="Shaw J."/>
            <person name="Wu H."/>
            <person name="Hsiao K."/>
            <person name="Chao Y."/>
            <person name="Chu M."/>
            <person name="Cheng C."/>
            <person name="Hour A."/>
            <person name="Lee P."/>
            <person name="Lin S."/>
            <person name="Lin Y."/>
            <person name="Liou J."/>
            <person name="Liu S."/>
            <person name="Hsing Y."/>
            <person name="Raghuvanshi S."/>
            <person name="Mohanty A."/>
            <person name="Bharti A.K."/>
            <person name="Gaur A."/>
            <person name="Gupta V."/>
            <person name="Kumar D."/>
            <person name="Ravi V."/>
            <person name="Vij S."/>
            <person name="Kapur A."/>
            <person name="Khurana P."/>
            <person name="Khurana P."/>
            <person name="Khurana J.P."/>
            <person name="Tyagi A.K."/>
            <person name="Gaikwad K."/>
            <person name="Singh A."/>
            <person name="Dalal V."/>
            <person name="Srivastava S."/>
            <person name="Dixit A."/>
            <person name="Pal A.K."/>
            <person name="Ghazi I.A."/>
            <person name="Yadav M."/>
            <person name="Pandit A."/>
            <person name="Bhargava A."/>
            <person name="Sureshbabu K."/>
            <person name="Batra K."/>
            <person name="Sharma T.R."/>
            <person name="Mohapatra T."/>
            <person name="Singh N.K."/>
            <person name="Messing J."/>
            <person name="Nelson A.B."/>
            <person name="Fuks G."/>
            <person name="Kavchok S."/>
            <person name="Keizer G."/>
            <person name="Linton E."/>
            <person name="Llaca V."/>
            <person name="Song R."/>
            <person name="Tanyolac B."/>
            <person name="Young S."/>
            <person name="Ho-Il K."/>
            <person name="Hahn J.H."/>
            <person name="Sangsakoo G."/>
            <person name="Vanavichit A."/>
            <person name="de Mattos Luiz.A.T."/>
            <person name="Zimmer P.D."/>
            <person name="Malone G."/>
            <person name="Dellagostin O."/>
            <person name="de Oliveira A.C."/>
            <person name="Bevan M."/>
            <person name="Bancroft I."/>
            <person name="Minx P."/>
            <person name="Cordum H."/>
            <person name="Wilson R."/>
            <person name="Cheng Z."/>
            <person name="Jin W."/>
            <person name="Jiang J."/>
            <person name="Leong S.A."/>
            <person name="Iwama H."/>
            <person name="Gojobori T."/>
            <person name="Itoh T."/>
            <person name="Niimura Y."/>
            <person name="Fujii Y."/>
            <person name="Habara T."/>
            <person name="Sakai H."/>
            <person name="Sato Y."/>
            <person name="Wilson G."/>
            <person name="Kumar K."/>
            <person name="McCouch S."/>
            <person name="Juretic N."/>
            <person name="Hoen D."/>
            <person name="Wright S."/>
            <person name="Bruskiewich R."/>
            <person name="Bureau T."/>
            <person name="Miyao A."/>
            <person name="Hirochika H."/>
            <person name="Nishikawa T."/>
            <person name="Kadowaki K."/>
            <person name="Sugiura M."/>
            <person name="Burr B."/>
            <person name="Sasaki T."/>
        </authorList>
    </citation>
    <scope>NUCLEOTIDE SEQUENCE [LARGE SCALE GENOMIC DNA]</scope>
    <source>
        <strain evidence="3">cv. Nipponbare</strain>
    </source>
</reference>
<sequence>MTTSSLLNRLLILATSAVCHADTFVSTSSFFTCLASTGGAGDGPAAGTTSSWDALLLAGVAIGWLSGTIASGLVSSSSSSPMLVSWSPPLLPSLGPVCMVVPAATMAVNSRLIVMNCSSDDTDRWLLAVSHEYAADPSRVGGVVVVVGDGGVRGWMSRYVVTTVTSSSSPAATSSAAVAGADSCSETSGSGCGGGACCS</sequence>
<dbReference type="EMBL" id="AP014959">
    <property type="protein sequence ID" value="BAS86974.1"/>
    <property type="molecule type" value="Genomic_DNA"/>
</dbReference>
<feature type="signal peptide" evidence="1">
    <location>
        <begin position="1"/>
        <end position="21"/>
    </location>
</feature>
<feature type="chain" id="PRO_5006056559" evidence="1">
    <location>
        <begin position="22"/>
        <end position="199"/>
    </location>
</feature>
<name>A0A0P0W4F0_ORYSJ</name>
<feature type="non-terminal residue" evidence="2">
    <location>
        <position position="199"/>
    </location>
</feature>
<dbReference type="AlphaFoldDB" id="A0A0P0W4F0"/>
<dbReference type="Gramene" id="Os03t0808350-00">
    <property type="protein sequence ID" value="Os03t0808350-00"/>
    <property type="gene ID" value="Os03g0808350"/>
</dbReference>
<dbReference type="Proteomes" id="UP000059680">
    <property type="component" value="Chromosome 3"/>
</dbReference>
<gene>
    <name evidence="2" type="ordered locus">Os03g0808350</name>
    <name evidence="2" type="ORF">OSNPB_030808350</name>
</gene>
<evidence type="ECO:0000313" key="2">
    <source>
        <dbReference type="EMBL" id="BAS86974.1"/>
    </source>
</evidence>
<protein>
    <submittedName>
        <fullName evidence="2">Os03g0808350 protein</fullName>
    </submittedName>
</protein>
<dbReference type="InParanoid" id="A0A0P0W4F0"/>
<evidence type="ECO:0000256" key="1">
    <source>
        <dbReference type="SAM" id="SignalP"/>
    </source>
</evidence>
<reference evidence="2 3" key="3">
    <citation type="journal article" date="2013" name="Rice">
        <title>Improvement of the Oryza sativa Nipponbare reference genome using next generation sequence and optical map data.</title>
        <authorList>
            <person name="Kawahara Y."/>
            <person name="de la Bastide M."/>
            <person name="Hamilton J.P."/>
            <person name="Kanamori H."/>
            <person name="McCombie W.R."/>
            <person name="Ouyang S."/>
            <person name="Schwartz D.C."/>
            <person name="Tanaka T."/>
            <person name="Wu J."/>
            <person name="Zhou S."/>
            <person name="Childs K.L."/>
            <person name="Davidson R.M."/>
            <person name="Lin H."/>
            <person name="Quesada-Ocampo L."/>
            <person name="Vaillancourt B."/>
            <person name="Sakai H."/>
            <person name="Lee S.S."/>
            <person name="Kim J."/>
            <person name="Numa H."/>
            <person name="Itoh T."/>
            <person name="Buell C.R."/>
            <person name="Matsumoto T."/>
        </authorList>
    </citation>
    <scope>NUCLEOTIDE SEQUENCE [LARGE SCALE GENOMIC DNA]</scope>
    <source>
        <strain evidence="3">cv. Nipponbare</strain>
    </source>
</reference>